<keyword evidence="5" id="KW-1185">Reference proteome</keyword>
<evidence type="ECO:0000259" key="3">
    <source>
        <dbReference type="PROSITE" id="PS50158"/>
    </source>
</evidence>
<dbReference type="PANTHER" id="PTHR47331">
    <property type="entry name" value="PHD-TYPE DOMAIN-CONTAINING PROTEIN"/>
    <property type="match status" value="1"/>
</dbReference>
<dbReference type="InterPro" id="IPR008042">
    <property type="entry name" value="Retrotrans_Pao"/>
</dbReference>
<comment type="caution">
    <text evidence="4">The sequence shown here is derived from an EMBL/GenBank/DDBJ whole genome shotgun (WGS) entry which is preliminary data.</text>
</comment>
<accession>A0ABQ9FZR7</accession>
<protein>
    <recommendedName>
        <fullName evidence="3">CCHC-type domain-containing protein</fullName>
    </recommendedName>
</protein>
<keyword evidence="1" id="KW-0862">Zinc</keyword>
<evidence type="ECO:0000313" key="5">
    <source>
        <dbReference type="Proteomes" id="UP001159363"/>
    </source>
</evidence>
<dbReference type="Proteomes" id="UP001159363">
    <property type="component" value="Chromosome 16"/>
</dbReference>
<sequence length="723" mass="80694">MYNGNTRLRDKALTVCAYGNHRDNGTSKSKKTAVVIKVAGRQTHEKDYVKLEASSGKPENFSLEEHSARMINFKEQYFTVMATAESLSNVKAIDEVCSESSHSSQLVLPKIDLPKFDGNLKCWASCCVNLPASLRQLLIITENIAVLDALEMPVKTWDLILFAIFCKRMDVTSQTQWATTLSDSDLPTIGKPSTVVPPKSKVGVGPVPPKPRQLHSSNFLIDSCKCALCKDLRTLYKCLGLLSTSPKRRFGSMKENKLCLNCLQAGHQFKDCPSSSSYHCQLRNHTLSHFTAGTTEEEVDSWWRARSLQKIAKDICSPDDEVHPEHRRYQCVFWKEAEDRSVEMYQLNTVTYGVSSSPYLAIRTLHQLEEDEQGNFPVAATALLNYMYVDDAVSGVDDLTSAMHLRQELQQLLVGAPHLPCETPDNSNSGWLRWNGMPWLQWILWPDGRPFQCTNCMDFLIAHKKGGYVAVVHLRKVSNSGDIVTSLLMAKCKVAALKKISLSLLEVCAALLLARCLHLLFDAYSSMLQVVSVHAWSDSSVTLAWIKGRSHEWKTFAANRVAKIQDLTAASWWHHESEELWPQSAAVIAGPSEDRIIIVLQARAKESPFGETAFSVLQFDEGMLDHCLVGFLNNAPTRHSIISRPIQSKELSSDMTIFIRNTQNISFVAECNHLELLPNHCRLAEMGVLVIGCQEPDAAADPQVSEGILSTTKKLPPSHPRLG</sequence>
<reference evidence="4 5" key="1">
    <citation type="submission" date="2023-02" db="EMBL/GenBank/DDBJ databases">
        <title>LHISI_Scaffold_Assembly.</title>
        <authorList>
            <person name="Stuart O.P."/>
            <person name="Cleave R."/>
            <person name="Magrath M.J.L."/>
            <person name="Mikheyev A.S."/>
        </authorList>
    </citation>
    <scope>NUCLEOTIDE SEQUENCE [LARGE SCALE GENOMIC DNA]</scope>
    <source>
        <strain evidence="4">Daus_M_001</strain>
        <tissue evidence="4">Leg muscle</tissue>
    </source>
</reference>
<feature type="domain" description="CCHC-type" evidence="3">
    <location>
        <begin position="259"/>
        <end position="274"/>
    </location>
</feature>
<evidence type="ECO:0000256" key="1">
    <source>
        <dbReference type="PROSITE-ProRule" id="PRU00047"/>
    </source>
</evidence>
<dbReference type="SUPFAM" id="SSF57756">
    <property type="entry name" value="Retrovirus zinc finger-like domains"/>
    <property type="match status" value="1"/>
</dbReference>
<name>A0ABQ9FZR7_9NEOP</name>
<dbReference type="InterPro" id="IPR036875">
    <property type="entry name" value="Znf_CCHC_sf"/>
</dbReference>
<dbReference type="PROSITE" id="PS50158">
    <property type="entry name" value="ZF_CCHC"/>
    <property type="match status" value="1"/>
</dbReference>
<feature type="region of interest" description="Disordered" evidence="2">
    <location>
        <begin position="704"/>
        <end position="723"/>
    </location>
</feature>
<keyword evidence="1" id="KW-0863">Zinc-finger</keyword>
<proteinExistence type="predicted"/>
<dbReference type="Pfam" id="PF05380">
    <property type="entry name" value="Peptidase_A17"/>
    <property type="match status" value="1"/>
</dbReference>
<organism evidence="4 5">
    <name type="scientific">Dryococelus australis</name>
    <dbReference type="NCBI Taxonomy" id="614101"/>
    <lineage>
        <taxon>Eukaryota</taxon>
        <taxon>Metazoa</taxon>
        <taxon>Ecdysozoa</taxon>
        <taxon>Arthropoda</taxon>
        <taxon>Hexapoda</taxon>
        <taxon>Insecta</taxon>
        <taxon>Pterygota</taxon>
        <taxon>Neoptera</taxon>
        <taxon>Polyneoptera</taxon>
        <taxon>Phasmatodea</taxon>
        <taxon>Verophasmatodea</taxon>
        <taxon>Anareolatae</taxon>
        <taxon>Phasmatidae</taxon>
        <taxon>Eurycanthinae</taxon>
        <taxon>Dryococelus</taxon>
    </lineage>
</organism>
<evidence type="ECO:0000256" key="2">
    <source>
        <dbReference type="SAM" id="MobiDB-lite"/>
    </source>
</evidence>
<keyword evidence="1" id="KW-0479">Metal-binding</keyword>
<evidence type="ECO:0000313" key="4">
    <source>
        <dbReference type="EMBL" id="KAJ8865725.1"/>
    </source>
</evidence>
<gene>
    <name evidence="4" type="ORF">PR048_033246</name>
</gene>
<dbReference type="InterPro" id="IPR001878">
    <property type="entry name" value="Znf_CCHC"/>
</dbReference>
<dbReference type="EMBL" id="JARBHB010000017">
    <property type="protein sequence ID" value="KAJ8865725.1"/>
    <property type="molecule type" value="Genomic_DNA"/>
</dbReference>